<accession>A0A0A2SRU5</accession>
<keyword evidence="2" id="KW-0067">ATP-binding</keyword>
<name>A0A0A2SRU5_9GAMM</name>
<dbReference type="PROSITE" id="PS51459">
    <property type="entry name" value="FIDO"/>
    <property type="match status" value="1"/>
</dbReference>
<dbReference type="EMBL" id="JNCF01000068">
    <property type="protein sequence ID" value="KGP62426.1"/>
    <property type="molecule type" value="Genomic_DNA"/>
</dbReference>
<evidence type="ECO:0000313" key="5">
    <source>
        <dbReference type="Proteomes" id="UP000054422"/>
    </source>
</evidence>
<reference evidence="4 5" key="1">
    <citation type="submission" date="2014-05" db="EMBL/GenBank/DDBJ databases">
        <authorList>
            <person name="Rizzardi K."/>
            <person name="Winiecka-Krusnell J."/>
            <person name="Ramliden M."/>
            <person name="Alm E."/>
            <person name="Andersson S."/>
            <person name="Byfors S."/>
        </authorList>
    </citation>
    <scope>NUCLEOTIDE SEQUENCE [LARGE SCALE GENOMIC DNA]</scope>
    <source>
        <strain evidence="4 5">LEGN</strain>
    </source>
</reference>
<proteinExistence type="predicted"/>
<comment type="caution">
    <text evidence="4">The sequence shown here is derived from an EMBL/GenBank/DDBJ whole genome shotgun (WGS) entry which is preliminary data.</text>
</comment>
<dbReference type="STRING" id="1498499.EP47_06635"/>
<dbReference type="PANTHER" id="PTHR13504">
    <property type="entry name" value="FIDO DOMAIN-CONTAINING PROTEIN DDB_G0283145"/>
    <property type="match status" value="1"/>
</dbReference>
<dbReference type="OrthoDB" id="9807853at2"/>
<protein>
    <submittedName>
        <fullName evidence="4">Fic family protein</fullName>
    </submittedName>
</protein>
<organism evidence="4 5">
    <name type="scientific">Legionella norrlandica</name>
    <dbReference type="NCBI Taxonomy" id="1498499"/>
    <lineage>
        <taxon>Bacteria</taxon>
        <taxon>Pseudomonadati</taxon>
        <taxon>Pseudomonadota</taxon>
        <taxon>Gammaproteobacteria</taxon>
        <taxon>Legionellales</taxon>
        <taxon>Legionellaceae</taxon>
        <taxon>Legionella</taxon>
    </lineage>
</organism>
<dbReference type="InterPro" id="IPR036597">
    <property type="entry name" value="Fido-like_dom_sf"/>
</dbReference>
<keyword evidence="2" id="KW-0547">Nucleotide-binding</keyword>
<gene>
    <name evidence="4" type="ORF">EP47_06635</name>
</gene>
<dbReference type="RefSeq" id="WP_035891044.1">
    <property type="nucleotide sequence ID" value="NZ_JNCF01000068.1"/>
</dbReference>
<dbReference type="Pfam" id="PF02661">
    <property type="entry name" value="Fic"/>
    <property type="match status" value="1"/>
</dbReference>
<evidence type="ECO:0000256" key="1">
    <source>
        <dbReference type="PIRSR" id="PIRSR640198-1"/>
    </source>
</evidence>
<feature type="binding site" evidence="2">
    <location>
        <begin position="446"/>
        <end position="453"/>
    </location>
    <ligand>
        <name>ATP</name>
        <dbReference type="ChEBI" id="CHEBI:30616"/>
    </ligand>
</feature>
<feature type="domain" description="Fido" evidence="3">
    <location>
        <begin position="356"/>
        <end position="500"/>
    </location>
</feature>
<dbReference type="PANTHER" id="PTHR13504:SF38">
    <property type="entry name" value="FIDO DOMAIN-CONTAINING PROTEIN"/>
    <property type="match status" value="1"/>
</dbReference>
<dbReference type="Gene3D" id="1.10.3290.10">
    <property type="entry name" value="Fido-like domain"/>
    <property type="match status" value="1"/>
</dbReference>
<evidence type="ECO:0000313" key="4">
    <source>
        <dbReference type="EMBL" id="KGP62426.1"/>
    </source>
</evidence>
<sequence length="504" mass="58362">MKPSEKLAQSLEVLHNLQKQGKYAIQSKDISRTHRERLVENAFLEEVVKGWYVPIKPDEQKGESTAWYASFWSFCASYLNERFGDEWCLSPEQSLLLHSENWTVPKQLMIRSPNGTNRNMELPHNTALFSVQYKMPAAQDIEIKQDMRVYAIVPALIYCSPKFFSQYPTEARSVLSMFNSASDLLHYLLEEGHSWIAGRICGALQNIGKSHVAEEIKKTMESAGYQIREEDPFLTNTPIDFSATYKPAYRSRLEVMWHDMRDTVRENFPSPHPTTIDIKRYLEQVDENYVSDAYHSLSIEGYQVSPDLIEKVRSGQWNPDTTEQDRNHRSALAARGYWQAFQAVKKSLMEILNGDNPGKIIQKEHGDWYRELFQPSVAVGLLKPTDLAGYRRSPVFIRQSKHIPPRWQIVSELMEEFFQLITQEKEPSVRVVLGHFFFVYIHPYSDGNGRIGRFLMNVMLASGHYPWTIIPVERRNEYMEALEQASVDQNIIPFTKFIASCINS</sequence>
<evidence type="ECO:0000259" key="3">
    <source>
        <dbReference type="PROSITE" id="PS51459"/>
    </source>
</evidence>
<dbReference type="InterPro" id="IPR003812">
    <property type="entry name" value="Fido"/>
</dbReference>
<dbReference type="Proteomes" id="UP000054422">
    <property type="component" value="Unassembled WGS sequence"/>
</dbReference>
<feature type="active site" evidence="1">
    <location>
        <position position="442"/>
    </location>
</feature>
<keyword evidence="5" id="KW-1185">Reference proteome</keyword>
<dbReference type="AlphaFoldDB" id="A0A0A2SRU5"/>
<dbReference type="GO" id="GO:0005524">
    <property type="term" value="F:ATP binding"/>
    <property type="evidence" value="ECO:0007669"/>
    <property type="project" value="UniProtKB-KW"/>
</dbReference>
<dbReference type="InterPro" id="IPR040198">
    <property type="entry name" value="Fido_containing"/>
</dbReference>
<evidence type="ECO:0000256" key="2">
    <source>
        <dbReference type="PIRSR" id="PIRSR640198-2"/>
    </source>
</evidence>
<dbReference type="SUPFAM" id="SSF140931">
    <property type="entry name" value="Fic-like"/>
    <property type="match status" value="1"/>
</dbReference>